<gene>
    <name evidence="2" type="ORF">OXX778_LOCUS21442</name>
</gene>
<reference evidence="2" key="1">
    <citation type="submission" date="2021-02" db="EMBL/GenBank/DDBJ databases">
        <authorList>
            <person name="Nowell W R."/>
        </authorList>
    </citation>
    <scope>NUCLEOTIDE SEQUENCE</scope>
    <source>
        <strain evidence="2">Ploen Becks lab</strain>
    </source>
</reference>
<protein>
    <submittedName>
        <fullName evidence="2">Uncharacterized protein</fullName>
    </submittedName>
</protein>
<evidence type="ECO:0000313" key="3">
    <source>
        <dbReference type="Proteomes" id="UP000663879"/>
    </source>
</evidence>
<evidence type="ECO:0000256" key="1">
    <source>
        <dbReference type="SAM" id="Coils"/>
    </source>
</evidence>
<sequence>MAQVGDTFKFSIKKFDGTDFVLWKDKVFSASRATQCSEAIKEDFESDSPEKSLKNEKAKKRILNTRQEENESVEEFIDRVQNFREEIEALGQKMTDQDIAMTIMQGLIPEYENFVQCLTLNAYMTSGYLTDVNGRV</sequence>
<organism evidence="2 3">
    <name type="scientific">Brachionus calyciflorus</name>
    <dbReference type="NCBI Taxonomy" id="104777"/>
    <lineage>
        <taxon>Eukaryota</taxon>
        <taxon>Metazoa</taxon>
        <taxon>Spiralia</taxon>
        <taxon>Gnathifera</taxon>
        <taxon>Rotifera</taxon>
        <taxon>Eurotatoria</taxon>
        <taxon>Monogononta</taxon>
        <taxon>Pseudotrocha</taxon>
        <taxon>Ploima</taxon>
        <taxon>Brachionidae</taxon>
        <taxon>Brachionus</taxon>
    </lineage>
</organism>
<dbReference type="EMBL" id="CAJNOC010007915">
    <property type="protein sequence ID" value="CAF1107074.1"/>
    <property type="molecule type" value="Genomic_DNA"/>
</dbReference>
<dbReference type="OrthoDB" id="8031254at2759"/>
<dbReference type="Proteomes" id="UP000663879">
    <property type="component" value="Unassembled WGS sequence"/>
</dbReference>
<keyword evidence="3" id="KW-1185">Reference proteome</keyword>
<dbReference type="Pfam" id="PF14223">
    <property type="entry name" value="Retrotran_gag_2"/>
    <property type="match status" value="1"/>
</dbReference>
<proteinExistence type="predicted"/>
<evidence type="ECO:0000313" key="2">
    <source>
        <dbReference type="EMBL" id="CAF1107074.1"/>
    </source>
</evidence>
<dbReference type="AlphaFoldDB" id="A0A814PK13"/>
<comment type="caution">
    <text evidence="2">The sequence shown here is derived from an EMBL/GenBank/DDBJ whole genome shotgun (WGS) entry which is preliminary data.</text>
</comment>
<keyword evidence="1" id="KW-0175">Coiled coil</keyword>
<feature type="coiled-coil region" evidence="1">
    <location>
        <begin position="66"/>
        <end position="93"/>
    </location>
</feature>
<name>A0A814PK13_9BILA</name>
<accession>A0A814PK13</accession>